<name>W9J6Q4_FUSOX</name>
<feature type="domain" description="Leucine-rich repeat" evidence="1">
    <location>
        <begin position="126"/>
        <end position="455"/>
    </location>
</feature>
<evidence type="ECO:0000259" key="1">
    <source>
        <dbReference type="Pfam" id="PF24969"/>
    </source>
</evidence>
<dbReference type="Pfam" id="PF24969">
    <property type="entry name" value="LRR_15"/>
    <property type="match status" value="1"/>
</dbReference>
<reference evidence="2 3" key="1">
    <citation type="submission" date="2011-06" db="EMBL/GenBank/DDBJ databases">
        <title>The Genome Sequence of Fusarium oxysporum FOSC 3-a.</title>
        <authorList>
            <consortium name="The Broad Institute Genome Sequencing Platform"/>
            <person name="Ma L.-J."/>
            <person name="Gale L.R."/>
            <person name="Schwartz D.C."/>
            <person name="Zhou S."/>
            <person name="Corby-Kistler H."/>
            <person name="Young S.K."/>
            <person name="Zeng Q."/>
            <person name="Gargeya S."/>
            <person name="Fitzgerald M."/>
            <person name="Haas B."/>
            <person name="Abouelleil A."/>
            <person name="Alvarado L."/>
            <person name="Arachchi H.M."/>
            <person name="Berlin A."/>
            <person name="Brown A."/>
            <person name="Chapman S.B."/>
            <person name="Chen Z."/>
            <person name="Dunbar C."/>
            <person name="Freedman E."/>
            <person name="Gearin G."/>
            <person name="Gellesch M."/>
            <person name="Goldberg J."/>
            <person name="Griggs A."/>
            <person name="Gujja S."/>
            <person name="Heiman D."/>
            <person name="Howarth C."/>
            <person name="Larson L."/>
            <person name="Lui A."/>
            <person name="MacDonald P.J.P."/>
            <person name="Mehta T."/>
            <person name="Montmayeur A."/>
            <person name="Murphy C."/>
            <person name="Neiman D."/>
            <person name="Pearson M."/>
            <person name="Priest M."/>
            <person name="Roberts A."/>
            <person name="Saif S."/>
            <person name="Shea T."/>
            <person name="Shenoy N."/>
            <person name="Sisk P."/>
            <person name="Stolte C."/>
            <person name="Sykes S."/>
            <person name="Wortman J."/>
            <person name="Nusbaum C."/>
            <person name="Birren B."/>
        </authorList>
    </citation>
    <scope>NUCLEOTIDE SEQUENCE [LARGE SCALE GENOMIC DNA]</scope>
    <source>
        <strain evidence="3">FOSC 3-a</strain>
    </source>
</reference>
<evidence type="ECO:0000313" key="2">
    <source>
        <dbReference type="EMBL" id="EWZ01321.1"/>
    </source>
</evidence>
<organism evidence="2 3">
    <name type="scientific">Fusarium oxysporum NRRL 32931</name>
    <dbReference type="NCBI Taxonomy" id="660029"/>
    <lineage>
        <taxon>Eukaryota</taxon>
        <taxon>Fungi</taxon>
        <taxon>Dikarya</taxon>
        <taxon>Ascomycota</taxon>
        <taxon>Pezizomycotina</taxon>
        <taxon>Sordariomycetes</taxon>
        <taxon>Hypocreomycetidae</taxon>
        <taxon>Hypocreales</taxon>
        <taxon>Nectriaceae</taxon>
        <taxon>Fusarium</taxon>
        <taxon>Fusarium oxysporum species complex</taxon>
    </lineage>
</organism>
<dbReference type="Proteomes" id="UP000030753">
    <property type="component" value="Unassembled WGS sequence"/>
</dbReference>
<evidence type="ECO:0000313" key="3">
    <source>
        <dbReference type="Proteomes" id="UP000030753"/>
    </source>
</evidence>
<dbReference type="EMBL" id="JH717839">
    <property type="protein sequence ID" value="EWZ01321.1"/>
    <property type="molecule type" value="Genomic_DNA"/>
</dbReference>
<dbReference type="AlphaFoldDB" id="W9J6Q4"/>
<sequence>MTSSTSQKPFLLALPPEIQSQVISLLADSTDFKSVHSLLFSCKQLYAIALPFSVQTFCDIPRPELPKKGSVVRSRIVQFLSYVSIIKPELARHVRTIRLHDWLTDHFYKGTVHIDANDMIFYKQLILKILPEKLGYDTHCSSRWIWALETGIEDAVVALLLAVCTKVKNLTYGHPWGPNCFYTILTAAYGGCGRRRVKLPPSQLLTRLKNVKHESYNREEGYRQFYDHANQLFRIPSIHSYECVGARSPEMDEFDLDPMDEGCSNIQSIILRDSWCVGPAIRSLIGACKALRKFIYTHDFQKKYLDDEFEATARDIMESLLPHDDSLEYLHIDLTEAVRTSSGPPGPRERLYMGAELRQMHKLKSLILGSQNVSGLLGNGKVIYYTEDASIEAPKVVECIPEHLEYLEIHSCGRNIVSQLKEFLGTLIHPDRFPNLSSVKLIFNENWANEEEIKSLVSERDGLALEVVRRDWLGTGKRQIFYELLKDGCSQDINMPNNAGRTVAEFIFDDNGRMEDEKMGNHGECSRSHDADFRNWQDVDHEVFTALDNAGIDWRAKASESGNLLHLVARSGLSQERLIWRSQFLVGEGN</sequence>
<proteinExistence type="predicted"/>
<gene>
    <name evidence="2" type="ORF">FOYG_00978</name>
</gene>
<protein>
    <recommendedName>
        <fullName evidence="1">Leucine-rich repeat domain-containing protein</fullName>
    </recommendedName>
</protein>
<dbReference type="HOGENOM" id="CLU_032832_0_0_1"/>
<accession>W9J6Q4</accession>
<dbReference type="OrthoDB" id="2520703at2759"/>
<dbReference type="InterPro" id="IPR056867">
    <property type="entry name" value="LRR_15"/>
</dbReference>